<evidence type="ECO:0000256" key="1">
    <source>
        <dbReference type="ARBA" id="ARBA00004177"/>
    </source>
</evidence>
<dbReference type="InterPro" id="IPR005024">
    <property type="entry name" value="Snf7_fam"/>
</dbReference>
<comment type="similarity">
    <text evidence="2">Belongs to the SNF7 family.</text>
</comment>
<dbReference type="GO" id="GO:0032511">
    <property type="term" value="P:late endosome to vacuole transport via multivesicular body sorting pathway"/>
    <property type="evidence" value="ECO:0007669"/>
    <property type="project" value="TreeGrafter"/>
</dbReference>
<gene>
    <name evidence="5" type="ORF">HAND00432_LOCUS16035</name>
</gene>
<keyword evidence="3" id="KW-0967">Endosome</keyword>
<dbReference type="PANTHER" id="PTHR22761">
    <property type="entry name" value="CHARGED MULTIVESICULAR BODY PROTEIN"/>
    <property type="match status" value="1"/>
</dbReference>
<evidence type="ECO:0000256" key="3">
    <source>
        <dbReference type="ARBA" id="ARBA00022753"/>
    </source>
</evidence>
<feature type="compositionally biased region" description="Basic and acidic residues" evidence="4">
    <location>
        <begin position="9"/>
        <end position="22"/>
    </location>
</feature>
<evidence type="ECO:0008006" key="6">
    <source>
        <dbReference type="Google" id="ProtNLM"/>
    </source>
</evidence>
<evidence type="ECO:0000256" key="4">
    <source>
        <dbReference type="SAM" id="MobiDB-lite"/>
    </source>
</evidence>
<reference evidence="5" key="1">
    <citation type="submission" date="2021-01" db="EMBL/GenBank/DDBJ databases">
        <authorList>
            <person name="Corre E."/>
            <person name="Pelletier E."/>
            <person name="Niang G."/>
            <person name="Scheremetjew M."/>
            <person name="Finn R."/>
            <person name="Kale V."/>
            <person name="Holt S."/>
            <person name="Cochrane G."/>
            <person name="Meng A."/>
            <person name="Brown T."/>
            <person name="Cohen L."/>
        </authorList>
    </citation>
    <scope>NUCLEOTIDE SEQUENCE</scope>
    <source>
        <strain evidence="5">CCMP644</strain>
    </source>
</reference>
<dbReference type="Gene3D" id="6.10.140.1230">
    <property type="match status" value="1"/>
</dbReference>
<accession>A0A7S1E2X7</accession>
<proteinExistence type="inferred from homology"/>
<dbReference type="Pfam" id="PF03357">
    <property type="entry name" value="Snf7"/>
    <property type="match status" value="1"/>
</dbReference>
<dbReference type="EMBL" id="HBFX01026371">
    <property type="protein sequence ID" value="CAD8963122.1"/>
    <property type="molecule type" value="Transcribed_RNA"/>
</dbReference>
<sequence>MHRVAKLTAEAKQRRAAGDMHGTKKRLLDRKRLQLQLDKLRGSINMVDMHIATIEGTELNKSILQTLKESAQALQRLGVDCGVWHAEDVMAEVESELESANEIGKALAGEGLVGQLNSMGGDLLTEEDLEAELQELGEDSDNVYADSARVENESDLQFPKVPSSMNTQVAKAMTEEQSDIVEGGSMFAL</sequence>
<dbReference type="GO" id="GO:0006900">
    <property type="term" value="P:vesicle budding from membrane"/>
    <property type="evidence" value="ECO:0007669"/>
    <property type="project" value="TreeGrafter"/>
</dbReference>
<evidence type="ECO:0000313" key="5">
    <source>
        <dbReference type="EMBL" id="CAD8963122.1"/>
    </source>
</evidence>
<dbReference type="GO" id="GO:0009898">
    <property type="term" value="C:cytoplasmic side of plasma membrane"/>
    <property type="evidence" value="ECO:0007669"/>
    <property type="project" value="TreeGrafter"/>
</dbReference>
<evidence type="ECO:0000256" key="2">
    <source>
        <dbReference type="ARBA" id="ARBA00006190"/>
    </source>
</evidence>
<comment type="subcellular location">
    <subcellularLocation>
        <location evidence="1">Endosome</location>
    </subcellularLocation>
</comment>
<dbReference type="GO" id="GO:0000815">
    <property type="term" value="C:ESCRT III complex"/>
    <property type="evidence" value="ECO:0007669"/>
    <property type="project" value="TreeGrafter"/>
</dbReference>
<organism evidence="5">
    <name type="scientific">Hemiselmis andersenii</name>
    <name type="common">Cryptophyte alga</name>
    <dbReference type="NCBI Taxonomy" id="464988"/>
    <lineage>
        <taxon>Eukaryota</taxon>
        <taxon>Cryptophyceae</taxon>
        <taxon>Cryptomonadales</taxon>
        <taxon>Hemiselmidaceae</taxon>
        <taxon>Hemiselmis</taxon>
    </lineage>
</organism>
<dbReference type="PANTHER" id="PTHR22761:SF10">
    <property type="entry name" value="GH13992P"/>
    <property type="match status" value="1"/>
</dbReference>
<name>A0A7S1E2X7_HEMAN</name>
<dbReference type="AlphaFoldDB" id="A0A7S1E2X7"/>
<feature type="region of interest" description="Disordered" evidence="4">
    <location>
        <begin position="1"/>
        <end position="23"/>
    </location>
</feature>
<protein>
    <recommendedName>
        <fullName evidence="6">Charged multivesicular body protein 6</fullName>
    </recommendedName>
</protein>
<dbReference type="GO" id="GO:0005771">
    <property type="term" value="C:multivesicular body"/>
    <property type="evidence" value="ECO:0007669"/>
    <property type="project" value="TreeGrafter"/>
</dbReference>